<comment type="subcellular location">
    <subcellularLocation>
        <location evidence="2">Cell inner membrane</location>
        <topology evidence="2">Multi-pass membrane protein</topology>
    </subcellularLocation>
</comment>
<dbReference type="PANTHER" id="PTHR44758">
    <property type="entry name" value="NAD(P) TRANSHYDROGENASE SUBUNIT BETA"/>
    <property type="match status" value="1"/>
</dbReference>
<name>A0ABW5DKF4_9HYPH</name>
<proteinExistence type="inferred from homology"/>
<feature type="transmembrane region" description="Helical" evidence="16">
    <location>
        <begin position="176"/>
        <end position="198"/>
    </location>
</feature>
<evidence type="ECO:0000256" key="3">
    <source>
        <dbReference type="ARBA" id="ARBA00007919"/>
    </source>
</evidence>
<dbReference type="PIRSF" id="PIRSF000204">
    <property type="entry name" value="PNTB"/>
    <property type="match status" value="1"/>
</dbReference>
<evidence type="ECO:0000256" key="6">
    <source>
        <dbReference type="ARBA" id="ARBA00022475"/>
    </source>
</evidence>
<keyword evidence="13 15" id="KW-0472">Membrane</keyword>
<dbReference type="Gene3D" id="3.40.50.1220">
    <property type="entry name" value="TPP-binding domain"/>
    <property type="match status" value="1"/>
</dbReference>
<evidence type="ECO:0000256" key="15">
    <source>
        <dbReference type="PIRNR" id="PIRNR000204"/>
    </source>
</evidence>
<feature type="transmembrane region" description="Helical" evidence="16">
    <location>
        <begin position="210"/>
        <end position="229"/>
    </location>
</feature>
<evidence type="ECO:0000256" key="1">
    <source>
        <dbReference type="ARBA" id="ARBA00003943"/>
    </source>
</evidence>
<evidence type="ECO:0000256" key="8">
    <source>
        <dbReference type="ARBA" id="ARBA00022692"/>
    </source>
</evidence>
<feature type="domain" description="NADP transhydrogenase beta-like" evidence="17">
    <location>
        <begin position="18"/>
        <end position="503"/>
    </location>
</feature>
<keyword evidence="12 15" id="KW-0520">NAD</keyword>
<protein>
    <recommendedName>
        <fullName evidence="5 15">NAD(P) transhydrogenase subunit beta</fullName>
        <ecNumber evidence="4 15">7.1.1.1</ecNumber>
    </recommendedName>
    <alternativeName>
        <fullName evidence="15">Nicotinamide nucleotide transhydrogenase subunit beta</fullName>
    </alternativeName>
</protein>
<evidence type="ECO:0000313" key="19">
    <source>
        <dbReference type="Proteomes" id="UP001597373"/>
    </source>
</evidence>
<organism evidence="18 19">
    <name type="scientific">Chelativorans composti</name>
    <dbReference type="NCBI Taxonomy" id="768533"/>
    <lineage>
        <taxon>Bacteria</taxon>
        <taxon>Pseudomonadati</taxon>
        <taxon>Pseudomonadota</taxon>
        <taxon>Alphaproteobacteria</taxon>
        <taxon>Hyphomicrobiales</taxon>
        <taxon>Phyllobacteriaceae</taxon>
        <taxon>Chelativorans</taxon>
    </lineage>
</organism>
<evidence type="ECO:0000256" key="10">
    <source>
        <dbReference type="ARBA" id="ARBA00022967"/>
    </source>
</evidence>
<evidence type="ECO:0000313" key="18">
    <source>
        <dbReference type="EMBL" id="MFD2261230.1"/>
    </source>
</evidence>
<comment type="catalytic activity">
    <reaction evidence="14 15">
        <text>NAD(+) + NADPH + H(+)(in) = NADH + NADP(+) + H(+)(out)</text>
        <dbReference type="Rhea" id="RHEA:47992"/>
        <dbReference type="ChEBI" id="CHEBI:15378"/>
        <dbReference type="ChEBI" id="CHEBI:57540"/>
        <dbReference type="ChEBI" id="CHEBI:57783"/>
        <dbReference type="ChEBI" id="CHEBI:57945"/>
        <dbReference type="ChEBI" id="CHEBI:58349"/>
        <dbReference type="EC" id="7.1.1.1"/>
    </reaction>
</comment>
<evidence type="ECO:0000256" key="11">
    <source>
        <dbReference type="ARBA" id="ARBA00022989"/>
    </source>
</evidence>
<keyword evidence="10 15" id="KW-1278">Translocase</keyword>
<dbReference type="PANTHER" id="PTHR44758:SF1">
    <property type="entry name" value="NAD(P) TRANSHYDROGENASE SUBUNIT BETA"/>
    <property type="match status" value="1"/>
</dbReference>
<accession>A0ABW5DKF4</accession>
<evidence type="ECO:0000256" key="9">
    <source>
        <dbReference type="ARBA" id="ARBA00022857"/>
    </source>
</evidence>
<keyword evidence="9 15" id="KW-0521">NADP</keyword>
<evidence type="ECO:0000256" key="16">
    <source>
        <dbReference type="SAM" id="Phobius"/>
    </source>
</evidence>
<keyword evidence="8 16" id="KW-0812">Transmembrane</keyword>
<keyword evidence="11 16" id="KW-1133">Transmembrane helix</keyword>
<feature type="transmembrane region" description="Helical" evidence="16">
    <location>
        <begin position="98"/>
        <end position="118"/>
    </location>
</feature>
<gene>
    <name evidence="18" type="ORF">ACFSMZ_15880</name>
</gene>
<evidence type="ECO:0000256" key="7">
    <source>
        <dbReference type="ARBA" id="ARBA00022519"/>
    </source>
</evidence>
<comment type="function">
    <text evidence="1 15">The transhydrogenation between NADH and NADP is coupled to respiration and ATP hydrolysis and functions as a proton pump across the membrane.</text>
</comment>
<dbReference type="Pfam" id="PF02233">
    <property type="entry name" value="PNTB"/>
    <property type="match status" value="1"/>
</dbReference>
<comment type="similarity">
    <text evidence="3 15">Belongs to the PNT beta subunit family.</text>
</comment>
<evidence type="ECO:0000256" key="14">
    <source>
        <dbReference type="ARBA" id="ARBA00048202"/>
    </source>
</evidence>
<evidence type="ECO:0000256" key="5">
    <source>
        <dbReference type="ARBA" id="ARBA00014581"/>
    </source>
</evidence>
<feature type="transmembrane region" description="Helical" evidence="16">
    <location>
        <begin position="68"/>
        <end position="86"/>
    </location>
</feature>
<sequence>MANLEQIFSHVSEPGIVTAAYISAAVLFILCLGGLSNQESAKRAVWYGIFGMILAVGAAVFTPGVGNHWLIGIMLAIGIVLGYIVAMRVQMTEMPQLVAALHSFVGLAAVFIGFNSHIELARLQDVFAFMHNPGTLLANPDRLMALEGQLENLSGFAAKLLAKSPLEIDILRVETFLGVFIGAVTFTGSVIAFGKLAGKVDGKAKKLPGGHALNAGAAIISLILLVVYLMTGSFWALFIMSLLAFFIGYHLIMGIGGADMPVVVSMLNSYSGWAAAAIGFSLGNDLLIVTGALVGSSGAILSYIMCKAMNRSFISVILGGFGNTTGPAMEIEGEQVAIDAEGVAALLNDASSIIIVPGYGMAVAQAQGAVSELTRKLRARGKEVRFAIHPVAGRLPGHMNVLLAEAKVPYDIVLEMDEINDDFPETDVVIVIGSNDIVNPAAQEDPNSPIAGMPVLEVWKAKHVIVSKRGQGTGYSGIENPLFYKENTRMLYGDAKDSINALLPLID</sequence>
<comment type="caution">
    <text evidence="18">The sequence shown here is derived from an EMBL/GenBank/DDBJ whole genome shotgun (WGS) entry which is preliminary data.</text>
</comment>
<dbReference type="SUPFAM" id="SSF52467">
    <property type="entry name" value="DHS-like NAD/FAD-binding domain"/>
    <property type="match status" value="1"/>
</dbReference>
<feature type="transmembrane region" description="Helical" evidence="16">
    <location>
        <begin position="15"/>
        <end position="35"/>
    </location>
</feature>
<evidence type="ECO:0000256" key="2">
    <source>
        <dbReference type="ARBA" id="ARBA00004429"/>
    </source>
</evidence>
<evidence type="ECO:0000259" key="17">
    <source>
        <dbReference type="Pfam" id="PF02233"/>
    </source>
</evidence>
<dbReference type="InterPro" id="IPR029035">
    <property type="entry name" value="DHS-like_NAD/FAD-binding_dom"/>
</dbReference>
<dbReference type="EMBL" id="JBHUIR010000062">
    <property type="protein sequence ID" value="MFD2261230.1"/>
    <property type="molecule type" value="Genomic_DNA"/>
</dbReference>
<dbReference type="RefSeq" id="WP_345099787.1">
    <property type="nucleotide sequence ID" value="NZ_BAABGS010000071.1"/>
</dbReference>
<keyword evidence="19" id="KW-1185">Reference proteome</keyword>
<evidence type="ECO:0000256" key="13">
    <source>
        <dbReference type="ARBA" id="ARBA00023136"/>
    </source>
</evidence>
<keyword evidence="7 15" id="KW-0997">Cell inner membrane</keyword>
<evidence type="ECO:0000256" key="12">
    <source>
        <dbReference type="ARBA" id="ARBA00023027"/>
    </source>
</evidence>
<dbReference type="EC" id="7.1.1.1" evidence="4 15"/>
<dbReference type="InterPro" id="IPR034300">
    <property type="entry name" value="PNTB-like"/>
</dbReference>
<evidence type="ECO:0000256" key="4">
    <source>
        <dbReference type="ARBA" id="ARBA00012943"/>
    </source>
</evidence>
<keyword evidence="6 15" id="KW-1003">Cell membrane</keyword>
<dbReference type="Proteomes" id="UP001597373">
    <property type="component" value="Unassembled WGS sequence"/>
</dbReference>
<feature type="transmembrane region" description="Helical" evidence="16">
    <location>
        <begin position="262"/>
        <end position="280"/>
    </location>
</feature>
<dbReference type="InterPro" id="IPR012136">
    <property type="entry name" value="NADH_DH_b"/>
</dbReference>
<feature type="transmembrane region" description="Helical" evidence="16">
    <location>
        <begin position="235"/>
        <end position="255"/>
    </location>
</feature>
<reference evidence="19" key="1">
    <citation type="journal article" date="2019" name="Int. J. Syst. Evol. Microbiol.">
        <title>The Global Catalogue of Microorganisms (GCM) 10K type strain sequencing project: providing services to taxonomists for standard genome sequencing and annotation.</title>
        <authorList>
            <consortium name="The Broad Institute Genomics Platform"/>
            <consortium name="The Broad Institute Genome Sequencing Center for Infectious Disease"/>
            <person name="Wu L."/>
            <person name="Ma J."/>
        </authorList>
    </citation>
    <scope>NUCLEOTIDE SEQUENCE [LARGE SCALE GENOMIC DNA]</scope>
    <source>
        <strain evidence="19">KCTC 23707</strain>
    </source>
</reference>
<feature type="transmembrane region" description="Helical" evidence="16">
    <location>
        <begin position="44"/>
        <end position="62"/>
    </location>
</feature>
<feature type="transmembrane region" description="Helical" evidence="16">
    <location>
        <begin position="286"/>
        <end position="306"/>
    </location>
</feature>